<dbReference type="Proteomes" id="UP000076830">
    <property type="component" value="Chromosome"/>
</dbReference>
<protein>
    <recommendedName>
        <fullName evidence="4">2-dehydro-3-deoxyphosphooctonate aldolase</fullName>
    </recommendedName>
</protein>
<name>A0A167H4Q4_9GAMM</name>
<accession>A0A167H4Q4</accession>
<sequence length="158" mass="16949">MAVAVLVSGCASDSPARRDLDPEVFGVIRQDGKGTPNGRSDSGQPFVSLGSATTDASYGYTAKNPIKLGGVGEGEGPQRERLFLSSLRGPGGEPIAYERLGSCCPIESENGFDGWAMLDKFELRIDGHAEPRYLYISIYDEDAVGVPFGLSSRREDDR</sequence>
<evidence type="ECO:0000256" key="1">
    <source>
        <dbReference type="SAM" id="MobiDB-lite"/>
    </source>
</evidence>
<reference evidence="2 3" key="1">
    <citation type="submission" date="2016-04" db="EMBL/GenBank/DDBJ databases">
        <title>Complete genome sequence of Dokdonella koreensis DS-123T.</title>
        <authorList>
            <person name="Kim J.F."/>
            <person name="Lee H."/>
            <person name="Kwak M.-J."/>
        </authorList>
    </citation>
    <scope>NUCLEOTIDE SEQUENCE [LARGE SCALE GENOMIC DNA]</scope>
    <source>
        <strain evidence="2 3">DS-123</strain>
    </source>
</reference>
<feature type="compositionally biased region" description="Polar residues" evidence="1">
    <location>
        <begin position="37"/>
        <end position="48"/>
    </location>
</feature>
<evidence type="ECO:0000313" key="2">
    <source>
        <dbReference type="EMBL" id="ANB18906.1"/>
    </source>
</evidence>
<proteinExistence type="predicted"/>
<evidence type="ECO:0000313" key="3">
    <source>
        <dbReference type="Proteomes" id="UP000076830"/>
    </source>
</evidence>
<dbReference type="AlphaFoldDB" id="A0A167H4Q4"/>
<dbReference type="STRING" id="1300342.I596_2913"/>
<gene>
    <name evidence="2" type="ORF">I596_2913</name>
</gene>
<feature type="region of interest" description="Disordered" evidence="1">
    <location>
        <begin position="29"/>
        <end position="48"/>
    </location>
</feature>
<dbReference type="PATRIC" id="fig|1300342.3.peg.2841"/>
<organism evidence="2 3">
    <name type="scientific">Dokdonella koreensis DS-123</name>
    <dbReference type="NCBI Taxonomy" id="1300342"/>
    <lineage>
        <taxon>Bacteria</taxon>
        <taxon>Pseudomonadati</taxon>
        <taxon>Pseudomonadota</taxon>
        <taxon>Gammaproteobacteria</taxon>
        <taxon>Lysobacterales</taxon>
        <taxon>Rhodanobacteraceae</taxon>
        <taxon>Dokdonella</taxon>
    </lineage>
</organism>
<evidence type="ECO:0008006" key="4">
    <source>
        <dbReference type="Google" id="ProtNLM"/>
    </source>
</evidence>
<dbReference type="EMBL" id="CP015249">
    <property type="protein sequence ID" value="ANB18906.1"/>
    <property type="molecule type" value="Genomic_DNA"/>
</dbReference>
<keyword evidence="3" id="KW-1185">Reference proteome</keyword>
<dbReference type="KEGG" id="dko:I596_2913"/>